<dbReference type="InterPro" id="IPR029016">
    <property type="entry name" value="GAF-like_dom_sf"/>
</dbReference>
<dbReference type="Pfam" id="PF13185">
    <property type="entry name" value="GAF_2"/>
    <property type="match status" value="1"/>
</dbReference>
<feature type="domain" description="GGDEF" evidence="5">
    <location>
        <begin position="566"/>
        <end position="694"/>
    </location>
</feature>
<proteinExistence type="predicted"/>
<name>A0A5B0VKB7_9GAMM</name>
<dbReference type="GO" id="GO:0052621">
    <property type="term" value="F:diguanylate cyclase activity"/>
    <property type="evidence" value="ECO:0007669"/>
    <property type="project" value="UniProtKB-EC"/>
</dbReference>
<comment type="catalytic activity">
    <reaction evidence="3">
        <text>2 GTP = 3',3'-c-di-GMP + 2 diphosphate</text>
        <dbReference type="Rhea" id="RHEA:24898"/>
        <dbReference type="ChEBI" id="CHEBI:33019"/>
        <dbReference type="ChEBI" id="CHEBI:37565"/>
        <dbReference type="ChEBI" id="CHEBI:58805"/>
        <dbReference type="EC" id="2.7.7.65"/>
    </reaction>
</comment>
<dbReference type="GO" id="GO:0005886">
    <property type="term" value="C:plasma membrane"/>
    <property type="evidence" value="ECO:0007669"/>
    <property type="project" value="TreeGrafter"/>
</dbReference>
<evidence type="ECO:0000256" key="2">
    <source>
        <dbReference type="ARBA" id="ARBA00012528"/>
    </source>
</evidence>
<dbReference type="InterPro" id="IPR043128">
    <property type="entry name" value="Rev_trsase/Diguanyl_cyclase"/>
</dbReference>
<dbReference type="InterPro" id="IPR035965">
    <property type="entry name" value="PAS-like_dom_sf"/>
</dbReference>
<dbReference type="SUPFAM" id="SSF55781">
    <property type="entry name" value="GAF domain-like"/>
    <property type="match status" value="2"/>
</dbReference>
<dbReference type="InterPro" id="IPR050469">
    <property type="entry name" value="Diguanylate_Cyclase"/>
</dbReference>
<dbReference type="PANTHER" id="PTHR45138:SF9">
    <property type="entry name" value="DIGUANYLATE CYCLASE DGCM-RELATED"/>
    <property type="match status" value="1"/>
</dbReference>
<dbReference type="InterPro" id="IPR029787">
    <property type="entry name" value="Nucleotide_cyclase"/>
</dbReference>
<evidence type="ECO:0000259" key="5">
    <source>
        <dbReference type="PROSITE" id="PS50887"/>
    </source>
</evidence>
<dbReference type="Pfam" id="PF13188">
    <property type="entry name" value="PAS_8"/>
    <property type="match status" value="1"/>
</dbReference>
<evidence type="ECO:0000313" key="6">
    <source>
        <dbReference type="EMBL" id="KAA1174411.1"/>
    </source>
</evidence>
<dbReference type="SMART" id="SM00267">
    <property type="entry name" value="GGDEF"/>
    <property type="match status" value="1"/>
</dbReference>
<dbReference type="GO" id="GO:1902201">
    <property type="term" value="P:negative regulation of bacterial-type flagellum-dependent cell motility"/>
    <property type="evidence" value="ECO:0007669"/>
    <property type="project" value="TreeGrafter"/>
</dbReference>
<sequence>MLTGLGDNWWDTGQRALFVALPYLAIGLAVALGALVLYVRRLKRSVDLLSFEAGTSSRSLRNANRELKTLFDQSRIAVFLLDKQSSSVLYANATALEAFGVRTPQEMTDNVLHNPDAWGPAPYSLLDFEKALAEASPAGMKSFEWRVGRSQDHEVWLDCSFSFLTYKSNRAIMFSGVNITARKRAEHQEKLHQQVMASMAGDRSLQETLERVVRVAEASMPGGRYVVMLRDSGQGRLRWGGGSLFPAAFRQALEDMPVRYGEGAPGTAAFTRTRVITENMLTDEHWHSRRQVLKEAGIQACWSEPIVGRGGEVLGTFDIYHDDPWLPSDEDVDALTGPIFLASLAIERHRSRLELEQMVVSEQAVRRISTELLTIEPDAVEEGLEGICASLGRYFRADRVFLCRVDDVSQELNLVNEWAVEGLPPLREQVINPLPVIPVSLDALLTVSRLQIFDGHNPLPPMLECFAEHLALGDSRSLLLKGVYQGDRLIGVLGMVKTAMAATWQPEHLANIRLMVQLLSNVLMRQKLVRTLTFQAVHDQLTGLYNRHKLESFMEQEVARCERYGSTFSVIIFDLDFFKSINDRFGHTGGDAVLEEVAAIVGGGIRESEIAGRWGGEEFLILLPETNLDSAHAVAERIRKGVETYRFTIPVDVTISVGVAVFQPGDKSQNMLQRADGALYVAKNEGRNCVRLAA</sequence>
<dbReference type="Gene3D" id="3.30.70.270">
    <property type="match status" value="1"/>
</dbReference>
<reference evidence="6 7" key="1">
    <citation type="submission" date="2019-08" db="EMBL/GenBank/DDBJ databases">
        <title>Marinobacter ZYF650 sp. nov., a marine bacterium isolated from seawater of the Mariana trench.</title>
        <authorList>
            <person name="Ahmad W."/>
        </authorList>
    </citation>
    <scope>NUCLEOTIDE SEQUENCE [LARGE SCALE GENOMIC DNA]</scope>
    <source>
        <strain evidence="6 7">ZYF650</strain>
    </source>
</reference>
<keyword evidence="4" id="KW-0812">Transmembrane</keyword>
<dbReference type="PANTHER" id="PTHR45138">
    <property type="entry name" value="REGULATORY COMPONENTS OF SENSORY TRANSDUCTION SYSTEM"/>
    <property type="match status" value="1"/>
</dbReference>
<organism evidence="6 7">
    <name type="scientific">Marinobacter salinexigens</name>
    <dbReference type="NCBI Taxonomy" id="2919747"/>
    <lineage>
        <taxon>Bacteria</taxon>
        <taxon>Pseudomonadati</taxon>
        <taxon>Pseudomonadota</taxon>
        <taxon>Gammaproteobacteria</taxon>
        <taxon>Pseudomonadales</taxon>
        <taxon>Marinobacteraceae</taxon>
        <taxon>Marinobacter</taxon>
    </lineage>
</organism>
<evidence type="ECO:0000256" key="1">
    <source>
        <dbReference type="ARBA" id="ARBA00001946"/>
    </source>
</evidence>
<dbReference type="SUPFAM" id="SSF55073">
    <property type="entry name" value="Nucleotide cyclase"/>
    <property type="match status" value="1"/>
</dbReference>
<dbReference type="EC" id="2.7.7.65" evidence="2"/>
<dbReference type="SUPFAM" id="SSF55785">
    <property type="entry name" value="PYP-like sensor domain (PAS domain)"/>
    <property type="match status" value="1"/>
</dbReference>
<dbReference type="InterPro" id="IPR003018">
    <property type="entry name" value="GAF"/>
</dbReference>
<dbReference type="AlphaFoldDB" id="A0A5B0VKB7"/>
<dbReference type="InterPro" id="IPR000014">
    <property type="entry name" value="PAS"/>
</dbReference>
<evidence type="ECO:0000256" key="3">
    <source>
        <dbReference type="ARBA" id="ARBA00034247"/>
    </source>
</evidence>
<dbReference type="Proteomes" id="UP000323161">
    <property type="component" value="Unassembled WGS sequence"/>
</dbReference>
<dbReference type="RefSeq" id="WP_149599976.1">
    <property type="nucleotide sequence ID" value="NZ_VTUU01000003.1"/>
</dbReference>
<comment type="cofactor">
    <cofactor evidence="1">
        <name>Mg(2+)</name>
        <dbReference type="ChEBI" id="CHEBI:18420"/>
    </cofactor>
</comment>
<gene>
    <name evidence="6" type="ORF">FWJ25_09265</name>
</gene>
<dbReference type="EMBL" id="VTUU01000003">
    <property type="protein sequence ID" value="KAA1174411.1"/>
    <property type="molecule type" value="Genomic_DNA"/>
</dbReference>
<dbReference type="FunFam" id="3.30.70.270:FF:000001">
    <property type="entry name" value="Diguanylate cyclase domain protein"/>
    <property type="match status" value="1"/>
</dbReference>
<dbReference type="InterPro" id="IPR000160">
    <property type="entry name" value="GGDEF_dom"/>
</dbReference>
<dbReference type="PROSITE" id="PS50887">
    <property type="entry name" value="GGDEF"/>
    <property type="match status" value="1"/>
</dbReference>
<keyword evidence="7" id="KW-1185">Reference proteome</keyword>
<dbReference type="Gene3D" id="3.30.450.40">
    <property type="match status" value="2"/>
</dbReference>
<keyword evidence="4" id="KW-1133">Transmembrane helix</keyword>
<dbReference type="CDD" id="cd01949">
    <property type="entry name" value="GGDEF"/>
    <property type="match status" value="1"/>
</dbReference>
<dbReference type="NCBIfam" id="TIGR00254">
    <property type="entry name" value="GGDEF"/>
    <property type="match status" value="1"/>
</dbReference>
<protein>
    <recommendedName>
        <fullName evidence="2">diguanylate cyclase</fullName>
        <ecNumber evidence="2">2.7.7.65</ecNumber>
    </recommendedName>
</protein>
<evidence type="ECO:0000256" key="4">
    <source>
        <dbReference type="SAM" id="Phobius"/>
    </source>
</evidence>
<dbReference type="GO" id="GO:0043709">
    <property type="term" value="P:cell adhesion involved in single-species biofilm formation"/>
    <property type="evidence" value="ECO:0007669"/>
    <property type="project" value="TreeGrafter"/>
</dbReference>
<accession>A0A5B0VKB7</accession>
<feature type="transmembrane region" description="Helical" evidence="4">
    <location>
        <begin position="20"/>
        <end position="39"/>
    </location>
</feature>
<dbReference type="Gene3D" id="3.30.450.20">
    <property type="entry name" value="PAS domain"/>
    <property type="match status" value="1"/>
</dbReference>
<comment type="caution">
    <text evidence="6">The sequence shown here is derived from an EMBL/GenBank/DDBJ whole genome shotgun (WGS) entry which is preliminary data.</text>
</comment>
<dbReference type="SMART" id="SM00065">
    <property type="entry name" value="GAF"/>
    <property type="match status" value="2"/>
</dbReference>
<dbReference type="Pfam" id="PF00990">
    <property type="entry name" value="GGDEF"/>
    <property type="match status" value="1"/>
</dbReference>
<evidence type="ECO:0000313" key="7">
    <source>
        <dbReference type="Proteomes" id="UP000323161"/>
    </source>
</evidence>
<keyword evidence="4" id="KW-0472">Membrane</keyword>